<comment type="caution">
    <text evidence="2">The sequence shown here is derived from an EMBL/GenBank/DDBJ whole genome shotgun (WGS) entry which is preliminary data.</text>
</comment>
<evidence type="ECO:0000256" key="1">
    <source>
        <dbReference type="SAM" id="MobiDB-lite"/>
    </source>
</evidence>
<dbReference type="AlphaFoldDB" id="A0A4Z2EVA5"/>
<dbReference type="EMBL" id="SRLO01002529">
    <property type="protein sequence ID" value="TNN32723.1"/>
    <property type="molecule type" value="Genomic_DNA"/>
</dbReference>
<feature type="compositionally biased region" description="Pro residues" evidence="1">
    <location>
        <begin position="159"/>
        <end position="174"/>
    </location>
</feature>
<reference evidence="2 3" key="1">
    <citation type="submission" date="2019-03" db="EMBL/GenBank/DDBJ databases">
        <title>First draft genome of Liparis tanakae, snailfish: a comprehensive survey of snailfish specific genes.</title>
        <authorList>
            <person name="Kim W."/>
            <person name="Song I."/>
            <person name="Jeong J.-H."/>
            <person name="Kim D."/>
            <person name="Kim S."/>
            <person name="Ryu S."/>
            <person name="Song J.Y."/>
            <person name="Lee S.K."/>
        </authorList>
    </citation>
    <scope>NUCLEOTIDE SEQUENCE [LARGE SCALE GENOMIC DNA]</scope>
    <source>
        <tissue evidence="2">Muscle</tissue>
    </source>
</reference>
<feature type="compositionally biased region" description="Pro residues" evidence="1">
    <location>
        <begin position="195"/>
        <end position="205"/>
    </location>
</feature>
<sequence>MNRFHDGDRRRPRCRPAFWESLSLSLSPSLSPSLAPSDQKAVTHSAAAPLTHRLPVPGSGDQGKYSRVLRPPLLCAYGDTVEVGVEVGVEVEAGWWRWEGLNASGLLWGNTGNPTDGSGVSGGRKERLCFPEVKRAPDASVSLRRAHGTAASAASVSLRPPPPASARLRPPPPASAASARLRPPPPASASLRQPPAAPAAAPPPRAETSLTPCSTQWRREASCA</sequence>
<keyword evidence="3" id="KW-1185">Reference proteome</keyword>
<name>A0A4Z2EVA5_9TELE</name>
<evidence type="ECO:0000313" key="3">
    <source>
        <dbReference type="Proteomes" id="UP000314294"/>
    </source>
</evidence>
<organism evidence="2 3">
    <name type="scientific">Liparis tanakae</name>
    <name type="common">Tanaka's snailfish</name>
    <dbReference type="NCBI Taxonomy" id="230148"/>
    <lineage>
        <taxon>Eukaryota</taxon>
        <taxon>Metazoa</taxon>
        <taxon>Chordata</taxon>
        <taxon>Craniata</taxon>
        <taxon>Vertebrata</taxon>
        <taxon>Euteleostomi</taxon>
        <taxon>Actinopterygii</taxon>
        <taxon>Neopterygii</taxon>
        <taxon>Teleostei</taxon>
        <taxon>Neoteleostei</taxon>
        <taxon>Acanthomorphata</taxon>
        <taxon>Eupercaria</taxon>
        <taxon>Perciformes</taxon>
        <taxon>Cottioidei</taxon>
        <taxon>Cottales</taxon>
        <taxon>Liparidae</taxon>
        <taxon>Liparis</taxon>
    </lineage>
</organism>
<accession>A0A4Z2EVA5</accession>
<evidence type="ECO:0000313" key="2">
    <source>
        <dbReference type="EMBL" id="TNN32723.1"/>
    </source>
</evidence>
<protein>
    <submittedName>
        <fullName evidence="2">Uncharacterized protein</fullName>
    </submittedName>
</protein>
<dbReference type="Proteomes" id="UP000314294">
    <property type="component" value="Unassembled WGS sequence"/>
</dbReference>
<gene>
    <name evidence="2" type="ORF">EYF80_057116</name>
</gene>
<feature type="region of interest" description="Disordered" evidence="1">
    <location>
        <begin position="30"/>
        <end position="62"/>
    </location>
</feature>
<proteinExistence type="predicted"/>
<feature type="region of interest" description="Disordered" evidence="1">
    <location>
        <begin position="139"/>
        <end position="224"/>
    </location>
</feature>